<proteinExistence type="predicted"/>
<accession>A0ABY0IR51</accession>
<name>A0ABY0IR51_9RHOO</name>
<dbReference type="InterPro" id="IPR036567">
    <property type="entry name" value="RHF-like"/>
</dbReference>
<dbReference type="RefSeq" id="WP_014236253.1">
    <property type="nucleotide sequence ID" value="NZ_SHKM01000002.1"/>
</dbReference>
<evidence type="ECO:0000313" key="2">
    <source>
        <dbReference type="Proteomes" id="UP000292136"/>
    </source>
</evidence>
<keyword evidence="2" id="KW-1185">Reference proteome</keyword>
<reference evidence="1 2" key="1">
    <citation type="submission" date="2019-02" db="EMBL/GenBank/DDBJ databases">
        <title>Genomic Encyclopedia of Type Strains, Phase IV (KMG-IV): sequencing the most valuable type-strain genomes for metagenomic binning, comparative biology and taxonomic classification.</title>
        <authorList>
            <person name="Goeker M."/>
        </authorList>
    </citation>
    <scope>NUCLEOTIDE SEQUENCE [LARGE SCALE GENOMIC DNA]</scope>
    <source>
        <strain evidence="1 2">DSM 21223</strain>
    </source>
</reference>
<dbReference type="Proteomes" id="UP000292136">
    <property type="component" value="Unassembled WGS sequence"/>
</dbReference>
<gene>
    <name evidence="1" type="ORF">EV678_2021</name>
</gene>
<dbReference type="SUPFAM" id="SSF69754">
    <property type="entry name" value="Ribosome binding protein Y (YfiA homologue)"/>
    <property type="match status" value="1"/>
</dbReference>
<organism evidence="1 2">
    <name type="scientific">Azospira oryzae</name>
    <dbReference type="NCBI Taxonomy" id="146939"/>
    <lineage>
        <taxon>Bacteria</taxon>
        <taxon>Pseudomonadati</taxon>
        <taxon>Pseudomonadota</taxon>
        <taxon>Betaproteobacteria</taxon>
        <taxon>Rhodocyclales</taxon>
        <taxon>Rhodocyclaceae</taxon>
        <taxon>Azospira</taxon>
    </lineage>
</organism>
<dbReference type="Gene3D" id="3.30.160.100">
    <property type="entry name" value="Ribosome hibernation promotion factor-like"/>
    <property type="match status" value="1"/>
</dbReference>
<dbReference type="InterPro" id="IPR003489">
    <property type="entry name" value="RHF/RaiA"/>
</dbReference>
<dbReference type="Pfam" id="PF02482">
    <property type="entry name" value="Ribosomal_S30AE"/>
    <property type="match status" value="1"/>
</dbReference>
<comment type="caution">
    <text evidence="1">The sequence shown here is derived from an EMBL/GenBank/DDBJ whole genome shotgun (WGS) entry which is preliminary data.</text>
</comment>
<dbReference type="EMBL" id="SHKM01000002">
    <property type="protein sequence ID" value="RZT76149.1"/>
    <property type="molecule type" value="Genomic_DNA"/>
</dbReference>
<protein>
    <submittedName>
        <fullName evidence="1">Sigma 54 modulation/S30EA-like ribosomal protein</fullName>
    </submittedName>
</protein>
<sequence length="127" mass="14028">MQPTIIARRIDIGAEIRSYVAHRLGFALDRSRHRIRAVTVRLMDRNGHRGGVDKLCRIQVEVDGQAPLVVSDVAGDLRAAIDGAAHRAAQALARTLRRSVAPLRRQGRLARRLPAAEEAELNLQPAF</sequence>
<evidence type="ECO:0000313" key="1">
    <source>
        <dbReference type="EMBL" id="RZT76149.1"/>
    </source>
</evidence>